<evidence type="ECO:0000256" key="1">
    <source>
        <dbReference type="SAM" id="SignalP"/>
    </source>
</evidence>
<name>A0A6G7YTC4_9SPHN</name>
<feature type="domain" description="Alginate export" evidence="2">
    <location>
        <begin position="57"/>
        <end position="246"/>
    </location>
</feature>
<dbReference type="InterPro" id="IPR025388">
    <property type="entry name" value="Alginate_export_dom"/>
</dbReference>
<dbReference type="KEGG" id="spii:G7077_06670"/>
<dbReference type="Proteomes" id="UP000503222">
    <property type="component" value="Chromosome"/>
</dbReference>
<protein>
    <submittedName>
        <fullName evidence="3">Alginate export family protein</fullName>
    </submittedName>
</protein>
<feature type="signal peptide" evidence="1">
    <location>
        <begin position="1"/>
        <end position="16"/>
    </location>
</feature>
<dbReference type="Gene3D" id="2.40.160.10">
    <property type="entry name" value="Porin"/>
    <property type="match status" value="1"/>
</dbReference>
<keyword evidence="1" id="KW-0732">Signal</keyword>
<accession>A0A6G7YTC4</accession>
<dbReference type="InterPro" id="IPR023614">
    <property type="entry name" value="Porin_dom_sf"/>
</dbReference>
<gene>
    <name evidence="3" type="ORF">G7077_06670</name>
</gene>
<proteinExistence type="predicted"/>
<feature type="chain" id="PRO_5026033341" evidence="1">
    <location>
        <begin position="17"/>
        <end position="399"/>
    </location>
</feature>
<keyword evidence="4" id="KW-1185">Reference proteome</keyword>
<evidence type="ECO:0000313" key="4">
    <source>
        <dbReference type="Proteomes" id="UP000503222"/>
    </source>
</evidence>
<dbReference type="Pfam" id="PF13372">
    <property type="entry name" value="Alginate_exp"/>
    <property type="match status" value="1"/>
</dbReference>
<evidence type="ECO:0000313" key="3">
    <source>
        <dbReference type="EMBL" id="QIK79989.1"/>
    </source>
</evidence>
<organism evidence="3 4">
    <name type="scientific">Sphingomonas piscis</name>
    <dbReference type="NCBI Taxonomy" id="2714943"/>
    <lineage>
        <taxon>Bacteria</taxon>
        <taxon>Pseudomonadati</taxon>
        <taxon>Pseudomonadota</taxon>
        <taxon>Alphaproteobacteria</taxon>
        <taxon>Sphingomonadales</taxon>
        <taxon>Sphingomonadaceae</taxon>
        <taxon>Sphingomonas</taxon>
    </lineage>
</organism>
<dbReference type="AlphaFoldDB" id="A0A6G7YTC4"/>
<sequence length="399" mass="43970">MIAAAATSAMATPAFAEATAVTPLLDLRVRHEFVDQDGFADEANATTLRARGGAEASMGAWRLLGEAEATVPLNHDYDSGFNGKAGYPLVSDPKNLELNRLQLQYRGLARTVVTGGRQRILIEDQRFVGNSGWRQNEQTFDAVRLEYADPKGLKADLTYSWSVRTIWGRDGVGGRQQAVDGNYLFANLGHPTPIGNVSAFAVLIDQNEQVVSLYRQSSKTLGIRVAGAKPLSKAAKLTYAFSFASQADYQRNPNDYVSNYLLTEAGVESGPWKLVLGREVLGADKGVAFTSFQTPLATLHKFNGWADKFLTAPPNGLRDLYASVAYGWKKQFGFDSIGPAVTYHRYRSDRLGQHYGNEWNAIIAAKKGRWTVTAKYAGYDARQFATDTEKAWLQVEWAY</sequence>
<evidence type="ECO:0000259" key="2">
    <source>
        <dbReference type="Pfam" id="PF13372"/>
    </source>
</evidence>
<dbReference type="EMBL" id="CP049869">
    <property type="protein sequence ID" value="QIK79989.1"/>
    <property type="molecule type" value="Genomic_DNA"/>
</dbReference>
<reference evidence="3 4" key="1">
    <citation type="submission" date="2020-03" db="EMBL/GenBank/DDBJ databases">
        <title>Sphingomonas sp. nov., isolated from fish.</title>
        <authorList>
            <person name="Hyun D.-W."/>
            <person name="Bae J.-W."/>
        </authorList>
    </citation>
    <scope>NUCLEOTIDE SEQUENCE [LARGE SCALE GENOMIC DNA]</scope>
    <source>
        <strain evidence="3 4">HDW15B</strain>
    </source>
</reference>